<dbReference type="InterPro" id="IPR000847">
    <property type="entry name" value="LysR_HTH_N"/>
</dbReference>
<dbReference type="Gene3D" id="3.40.190.10">
    <property type="entry name" value="Periplasmic binding protein-like II"/>
    <property type="match status" value="2"/>
</dbReference>
<feature type="domain" description="HTH lysR-type" evidence="5">
    <location>
        <begin position="2"/>
        <end position="59"/>
    </location>
</feature>
<dbReference type="AlphaFoldDB" id="A0A934QW85"/>
<protein>
    <submittedName>
        <fullName evidence="6">LysR family transcriptional regulator</fullName>
    </submittedName>
</protein>
<evidence type="ECO:0000256" key="4">
    <source>
        <dbReference type="ARBA" id="ARBA00023163"/>
    </source>
</evidence>
<evidence type="ECO:0000256" key="1">
    <source>
        <dbReference type="ARBA" id="ARBA00009437"/>
    </source>
</evidence>
<keyword evidence="2" id="KW-0805">Transcription regulation</keyword>
<dbReference type="Gene3D" id="1.10.10.10">
    <property type="entry name" value="Winged helix-like DNA-binding domain superfamily/Winged helix DNA-binding domain"/>
    <property type="match status" value="1"/>
</dbReference>
<accession>A0A934QW85</accession>
<dbReference type="Pfam" id="PF00126">
    <property type="entry name" value="HTH_1"/>
    <property type="match status" value="1"/>
</dbReference>
<dbReference type="CDD" id="cd08414">
    <property type="entry name" value="PBP2_LTTR_aromatics_like"/>
    <property type="match status" value="1"/>
</dbReference>
<dbReference type="GO" id="GO:0003700">
    <property type="term" value="F:DNA-binding transcription factor activity"/>
    <property type="evidence" value="ECO:0007669"/>
    <property type="project" value="InterPro"/>
</dbReference>
<dbReference type="SUPFAM" id="SSF53850">
    <property type="entry name" value="Periplasmic binding protein-like II"/>
    <property type="match status" value="1"/>
</dbReference>
<dbReference type="Proteomes" id="UP000635245">
    <property type="component" value="Unassembled WGS sequence"/>
</dbReference>
<dbReference type="GO" id="GO:0032993">
    <property type="term" value="C:protein-DNA complex"/>
    <property type="evidence" value="ECO:0007669"/>
    <property type="project" value="TreeGrafter"/>
</dbReference>
<dbReference type="InterPro" id="IPR036388">
    <property type="entry name" value="WH-like_DNA-bd_sf"/>
</dbReference>
<dbReference type="PROSITE" id="PS50931">
    <property type="entry name" value="HTH_LYSR"/>
    <property type="match status" value="1"/>
</dbReference>
<dbReference type="RefSeq" id="WP_200326330.1">
    <property type="nucleotide sequence ID" value="NZ_JAENJH010000020.1"/>
</dbReference>
<dbReference type="FunFam" id="1.10.10.10:FF:000001">
    <property type="entry name" value="LysR family transcriptional regulator"/>
    <property type="match status" value="1"/>
</dbReference>
<keyword evidence="4" id="KW-0804">Transcription</keyword>
<sequence>MMNIRDLQYLVVFADELSFSRAADRLNISQPTLSLTVKRLEQLLGGRLIERTTRRSQLTRAGETLVEGARQVLADLERLEAATRDAAAGRTAAIRVGSVNPAMRLLVPRVLRAMREQAPDVRVTLHPSSSHTQLRHLIDGQLDAGILRSHDAPAGLAVEPLMHEPLYAAVPRGHPLAGAGASAIADLDGQDFIMAPRERNPAFYDELIRLVSEARCSPRRIIEAADMWAQLALVAAGTGVAVLPLLFVDRDRDDVVFLPLAQELTLPLVLVYAHDSPSAAVSALLDAARAEAARLLSEEPGR</sequence>
<reference evidence="6" key="1">
    <citation type="submission" date="2020-12" db="EMBL/GenBank/DDBJ databases">
        <title>Prauserella sp. ASG 168, a novel actinomycete isolated from cave rock.</title>
        <authorList>
            <person name="Suriyachadkun C."/>
        </authorList>
    </citation>
    <scope>NUCLEOTIDE SEQUENCE</scope>
    <source>
        <strain evidence="6">ASG 168</strain>
    </source>
</reference>
<dbReference type="SUPFAM" id="SSF46785">
    <property type="entry name" value="Winged helix' DNA-binding domain"/>
    <property type="match status" value="1"/>
</dbReference>
<dbReference type="Pfam" id="PF03466">
    <property type="entry name" value="LysR_substrate"/>
    <property type="match status" value="1"/>
</dbReference>
<dbReference type="PANTHER" id="PTHR30346">
    <property type="entry name" value="TRANSCRIPTIONAL DUAL REGULATOR HCAR-RELATED"/>
    <property type="match status" value="1"/>
</dbReference>
<proteinExistence type="inferred from homology"/>
<organism evidence="6 7">
    <name type="scientific">Prauserella cavernicola</name>
    <dbReference type="NCBI Taxonomy" id="2800127"/>
    <lineage>
        <taxon>Bacteria</taxon>
        <taxon>Bacillati</taxon>
        <taxon>Actinomycetota</taxon>
        <taxon>Actinomycetes</taxon>
        <taxon>Pseudonocardiales</taxon>
        <taxon>Pseudonocardiaceae</taxon>
        <taxon>Prauserella</taxon>
    </lineage>
</organism>
<dbReference type="InterPro" id="IPR005119">
    <property type="entry name" value="LysR_subst-bd"/>
</dbReference>
<keyword evidence="7" id="KW-1185">Reference proteome</keyword>
<dbReference type="PRINTS" id="PR00039">
    <property type="entry name" value="HTHLYSR"/>
</dbReference>
<dbReference type="GO" id="GO:0003677">
    <property type="term" value="F:DNA binding"/>
    <property type="evidence" value="ECO:0007669"/>
    <property type="project" value="UniProtKB-KW"/>
</dbReference>
<evidence type="ECO:0000313" key="6">
    <source>
        <dbReference type="EMBL" id="MBK1789427.1"/>
    </source>
</evidence>
<gene>
    <name evidence="6" type="ORF">JHE00_34295</name>
</gene>
<evidence type="ECO:0000313" key="7">
    <source>
        <dbReference type="Proteomes" id="UP000635245"/>
    </source>
</evidence>
<comment type="caution">
    <text evidence="6">The sequence shown here is derived from an EMBL/GenBank/DDBJ whole genome shotgun (WGS) entry which is preliminary data.</text>
</comment>
<dbReference type="InterPro" id="IPR036390">
    <property type="entry name" value="WH_DNA-bd_sf"/>
</dbReference>
<dbReference type="EMBL" id="JAENJH010000020">
    <property type="protein sequence ID" value="MBK1789427.1"/>
    <property type="molecule type" value="Genomic_DNA"/>
</dbReference>
<evidence type="ECO:0000256" key="3">
    <source>
        <dbReference type="ARBA" id="ARBA00023125"/>
    </source>
</evidence>
<dbReference type="PANTHER" id="PTHR30346:SF28">
    <property type="entry name" value="HTH-TYPE TRANSCRIPTIONAL REGULATOR CYNR"/>
    <property type="match status" value="1"/>
</dbReference>
<comment type="similarity">
    <text evidence="1">Belongs to the LysR transcriptional regulatory family.</text>
</comment>
<name>A0A934QW85_9PSEU</name>
<keyword evidence="3" id="KW-0238">DNA-binding</keyword>
<evidence type="ECO:0000259" key="5">
    <source>
        <dbReference type="PROSITE" id="PS50931"/>
    </source>
</evidence>
<evidence type="ECO:0000256" key="2">
    <source>
        <dbReference type="ARBA" id="ARBA00023015"/>
    </source>
</evidence>